<keyword evidence="10" id="KW-1185">Reference proteome</keyword>
<dbReference type="CDD" id="cd06261">
    <property type="entry name" value="TM_PBP2"/>
    <property type="match status" value="1"/>
</dbReference>
<feature type="transmembrane region" description="Helical" evidence="7">
    <location>
        <begin position="142"/>
        <end position="162"/>
    </location>
</feature>
<dbReference type="GO" id="GO:0005886">
    <property type="term" value="C:plasma membrane"/>
    <property type="evidence" value="ECO:0007669"/>
    <property type="project" value="UniProtKB-SubCell"/>
</dbReference>
<reference evidence="9" key="1">
    <citation type="submission" date="2021-01" db="EMBL/GenBank/DDBJ databases">
        <title>Description of Breznakiella homolactica.</title>
        <authorList>
            <person name="Song Y."/>
            <person name="Brune A."/>
        </authorList>
    </citation>
    <scope>NUCLEOTIDE SEQUENCE</scope>
    <source>
        <strain evidence="9">RmG30</strain>
    </source>
</reference>
<dbReference type="InterPro" id="IPR035906">
    <property type="entry name" value="MetI-like_sf"/>
</dbReference>
<accession>A0A7T7XKR0</accession>
<feature type="transmembrane region" description="Helical" evidence="7">
    <location>
        <begin position="244"/>
        <end position="262"/>
    </location>
</feature>
<dbReference type="PANTHER" id="PTHR32243">
    <property type="entry name" value="MALTOSE TRANSPORT SYSTEM PERMEASE-RELATED"/>
    <property type="match status" value="1"/>
</dbReference>
<dbReference type="KEGG" id="bhc:JFL75_14250"/>
<comment type="subcellular location">
    <subcellularLocation>
        <location evidence="1 7">Cell membrane</location>
        <topology evidence="1 7">Multi-pass membrane protein</topology>
    </subcellularLocation>
</comment>
<keyword evidence="2 7" id="KW-0813">Transport</keyword>
<proteinExistence type="inferred from homology"/>
<dbReference type="Proteomes" id="UP000595917">
    <property type="component" value="Chromosome"/>
</dbReference>
<keyword evidence="3" id="KW-1003">Cell membrane</keyword>
<evidence type="ECO:0000256" key="1">
    <source>
        <dbReference type="ARBA" id="ARBA00004651"/>
    </source>
</evidence>
<dbReference type="PROSITE" id="PS50928">
    <property type="entry name" value="ABC_TM1"/>
    <property type="match status" value="1"/>
</dbReference>
<feature type="transmembrane region" description="Helical" evidence="7">
    <location>
        <begin position="70"/>
        <end position="94"/>
    </location>
</feature>
<dbReference type="InterPro" id="IPR000515">
    <property type="entry name" value="MetI-like"/>
</dbReference>
<feature type="transmembrane region" description="Helical" evidence="7">
    <location>
        <begin position="106"/>
        <end position="130"/>
    </location>
</feature>
<evidence type="ECO:0000313" key="9">
    <source>
        <dbReference type="EMBL" id="QQO08095.1"/>
    </source>
</evidence>
<evidence type="ECO:0000256" key="7">
    <source>
        <dbReference type="RuleBase" id="RU363032"/>
    </source>
</evidence>
<evidence type="ECO:0000256" key="5">
    <source>
        <dbReference type="ARBA" id="ARBA00022989"/>
    </source>
</evidence>
<feature type="transmembrane region" description="Helical" evidence="7">
    <location>
        <begin position="183"/>
        <end position="205"/>
    </location>
</feature>
<evidence type="ECO:0000256" key="4">
    <source>
        <dbReference type="ARBA" id="ARBA00022692"/>
    </source>
</evidence>
<comment type="similarity">
    <text evidence="7">Belongs to the binding-protein-dependent transport system permease family.</text>
</comment>
<evidence type="ECO:0000256" key="2">
    <source>
        <dbReference type="ARBA" id="ARBA00022448"/>
    </source>
</evidence>
<name>A0A7T7XKR0_9SPIR</name>
<gene>
    <name evidence="9" type="ORF">JFL75_14250</name>
</gene>
<dbReference type="PANTHER" id="PTHR32243:SF18">
    <property type="entry name" value="INNER MEMBRANE ABC TRANSPORTER PERMEASE PROTEIN YCJP"/>
    <property type="match status" value="1"/>
</dbReference>
<dbReference type="InterPro" id="IPR050901">
    <property type="entry name" value="BP-dep_ABC_trans_perm"/>
</dbReference>
<feature type="transmembrane region" description="Helical" evidence="7">
    <location>
        <begin position="211"/>
        <end position="232"/>
    </location>
</feature>
<keyword evidence="6 7" id="KW-0472">Membrane</keyword>
<keyword evidence="5 7" id="KW-1133">Transmembrane helix</keyword>
<dbReference type="AlphaFoldDB" id="A0A7T7XKR0"/>
<dbReference type="GO" id="GO:0055085">
    <property type="term" value="P:transmembrane transport"/>
    <property type="evidence" value="ECO:0007669"/>
    <property type="project" value="InterPro"/>
</dbReference>
<protein>
    <submittedName>
        <fullName evidence="9">Carbohydrate ABC transporter permease</fullName>
    </submittedName>
</protein>
<evidence type="ECO:0000313" key="10">
    <source>
        <dbReference type="Proteomes" id="UP000595917"/>
    </source>
</evidence>
<dbReference type="SUPFAM" id="SSF161098">
    <property type="entry name" value="MetI-like"/>
    <property type="match status" value="1"/>
</dbReference>
<feature type="transmembrane region" description="Helical" evidence="7">
    <location>
        <begin position="12"/>
        <end position="31"/>
    </location>
</feature>
<evidence type="ECO:0000259" key="8">
    <source>
        <dbReference type="PROSITE" id="PS50928"/>
    </source>
</evidence>
<evidence type="ECO:0000256" key="6">
    <source>
        <dbReference type="ARBA" id="ARBA00023136"/>
    </source>
</evidence>
<evidence type="ECO:0000256" key="3">
    <source>
        <dbReference type="ARBA" id="ARBA00022475"/>
    </source>
</evidence>
<dbReference type="RefSeq" id="WP_215625401.1">
    <property type="nucleotide sequence ID" value="NZ_CP067089.2"/>
</dbReference>
<keyword evidence="4 7" id="KW-0812">Transmembrane</keyword>
<dbReference type="EMBL" id="CP067089">
    <property type="protein sequence ID" value="QQO08095.1"/>
    <property type="molecule type" value="Genomic_DNA"/>
</dbReference>
<feature type="domain" description="ABC transmembrane type-1" evidence="8">
    <location>
        <begin position="71"/>
        <end position="262"/>
    </location>
</feature>
<sequence length="277" mass="30863">MRRHTIPQKIYFFLGSLVISVFSLMPILWIISTSFKKSEDIYAFPPQWIPRSPTLEHYISVLNNSSMMRYFLNTVIISTASTVLALIIAVLAAYGFSRFRFKGKKLILGAILFSRVLPRVALIIPFFIILRRLNLLNTYPGIVMVYLIIGMPITIWLTKGFFDNIPIEIEESAVLDGCGPLTILFKLIVPIAAPAIGAVGMYAFILSWNEFLLALALTTDISTQPISIGLAYYKLEFGISWGNLMAGSVLMSIPAVIVFTLFQKQFVSGMMSGSVKG</sequence>
<dbReference type="Pfam" id="PF00528">
    <property type="entry name" value="BPD_transp_1"/>
    <property type="match status" value="1"/>
</dbReference>
<organism evidence="9 10">
    <name type="scientific">Breznakiella homolactica</name>
    <dbReference type="NCBI Taxonomy" id="2798577"/>
    <lineage>
        <taxon>Bacteria</taxon>
        <taxon>Pseudomonadati</taxon>
        <taxon>Spirochaetota</taxon>
        <taxon>Spirochaetia</taxon>
        <taxon>Spirochaetales</taxon>
        <taxon>Breznakiellaceae</taxon>
        <taxon>Breznakiella</taxon>
    </lineage>
</organism>
<dbReference type="Gene3D" id="1.10.3720.10">
    <property type="entry name" value="MetI-like"/>
    <property type="match status" value="1"/>
</dbReference>